<proteinExistence type="predicted"/>
<dbReference type="InterPro" id="IPR012337">
    <property type="entry name" value="RNaseH-like_sf"/>
</dbReference>
<reference evidence="1" key="3">
    <citation type="submission" date="2015-04" db="UniProtKB">
        <authorList>
            <consortium name="EnsemblPlants"/>
        </authorList>
    </citation>
    <scope>IDENTIFICATION</scope>
</reference>
<evidence type="ECO:0000313" key="2">
    <source>
        <dbReference type="Proteomes" id="UP000032180"/>
    </source>
</evidence>
<dbReference type="EnsemblPlants" id="LPERR07G00700.1">
    <property type="protein sequence ID" value="LPERR07G00700.1"/>
    <property type="gene ID" value="LPERR07G00700"/>
</dbReference>
<dbReference type="AlphaFoldDB" id="A0A0D9WUR6"/>
<dbReference type="Proteomes" id="UP000032180">
    <property type="component" value="Chromosome 7"/>
</dbReference>
<reference evidence="1 2" key="1">
    <citation type="submission" date="2012-08" db="EMBL/GenBank/DDBJ databases">
        <title>Oryza genome evolution.</title>
        <authorList>
            <person name="Wing R.A."/>
        </authorList>
    </citation>
    <scope>NUCLEOTIDE SEQUENCE</scope>
</reference>
<reference evidence="2" key="2">
    <citation type="submission" date="2013-12" db="EMBL/GenBank/DDBJ databases">
        <authorList>
            <person name="Yu Y."/>
            <person name="Lee S."/>
            <person name="de Baynast K."/>
            <person name="Wissotski M."/>
            <person name="Liu L."/>
            <person name="Talag J."/>
            <person name="Goicoechea J."/>
            <person name="Angelova A."/>
            <person name="Jetty R."/>
            <person name="Kudrna D."/>
            <person name="Golser W."/>
            <person name="Rivera L."/>
            <person name="Zhang J."/>
            <person name="Wing R."/>
        </authorList>
    </citation>
    <scope>NUCLEOTIDE SEQUENCE</scope>
</reference>
<dbReference type="Gramene" id="LPERR07G00700.1">
    <property type="protein sequence ID" value="LPERR07G00700.1"/>
    <property type="gene ID" value="LPERR07G00700"/>
</dbReference>
<dbReference type="HOGENOM" id="CLU_1734124_0_0_1"/>
<protein>
    <submittedName>
        <fullName evidence="1">Uncharacterized protein</fullName>
    </submittedName>
</protein>
<accession>A0A0D9WUR6</accession>
<organism evidence="1 2">
    <name type="scientific">Leersia perrieri</name>
    <dbReference type="NCBI Taxonomy" id="77586"/>
    <lineage>
        <taxon>Eukaryota</taxon>
        <taxon>Viridiplantae</taxon>
        <taxon>Streptophyta</taxon>
        <taxon>Embryophyta</taxon>
        <taxon>Tracheophyta</taxon>
        <taxon>Spermatophyta</taxon>
        <taxon>Magnoliopsida</taxon>
        <taxon>Liliopsida</taxon>
        <taxon>Poales</taxon>
        <taxon>Poaceae</taxon>
        <taxon>BOP clade</taxon>
        <taxon>Oryzoideae</taxon>
        <taxon>Oryzeae</taxon>
        <taxon>Oryzinae</taxon>
        <taxon>Leersia</taxon>
    </lineage>
</organism>
<name>A0A0D9WUR6_9ORYZ</name>
<sequence length="151" mass="17428">MRKPGIIFPVCDLEHEIKWEKKNTVSSLPGRRVFQLTHDAGAAVPAVLRQFLADTRAAFVAYGVRSDRPNPVEHHGVELRRRWRAEEHLDRVGKIKPRRVATSRWHARRLTFSTPCVDAFLSFHLGVHLHAAAAAADDDHMRRPRRRRHAR</sequence>
<keyword evidence="2" id="KW-1185">Reference proteome</keyword>
<dbReference type="SUPFAM" id="SSF53098">
    <property type="entry name" value="Ribonuclease H-like"/>
    <property type="match status" value="1"/>
</dbReference>
<evidence type="ECO:0000313" key="1">
    <source>
        <dbReference type="EnsemblPlants" id="LPERR07G00700.1"/>
    </source>
</evidence>